<dbReference type="UniPathway" id="UPA00143"/>
<comment type="pathway">
    <text evidence="2">Protein modification; protein ubiquitination.</text>
</comment>
<dbReference type="GO" id="GO:0006974">
    <property type="term" value="P:DNA damage response"/>
    <property type="evidence" value="ECO:0007669"/>
    <property type="project" value="TreeGrafter"/>
</dbReference>
<name>A0A2G9RR16_AQUCT</name>
<gene>
    <name evidence="3" type="ORF">AB205_0123580</name>
</gene>
<dbReference type="PANTHER" id="PTHR45670:SF13">
    <property type="entry name" value="E3 UBIQUITIN-PROTEIN LIGASE TRIP12"/>
    <property type="match status" value="1"/>
</dbReference>
<reference evidence="4" key="1">
    <citation type="journal article" date="2017" name="Nat. Commun.">
        <title>The North American bullfrog draft genome provides insight into hormonal regulation of long noncoding RNA.</title>
        <authorList>
            <person name="Hammond S.A."/>
            <person name="Warren R.L."/>
            <person name="Vandervalk B.P."/>
            <person name="Kucuk E."/>
            <person name="Khan H."/>
            <person name="Gibb E.A."/>
            <person name="Pandoh P."/>
            <person name="Kirk H."/>
            <person name="Zhao Y."/>
            <person name="Jones M."/>
            <person name="Mungall A.J."/>
            <person name="Coope R."/>
            <person name="Pleasance S."/>
            <person name="Moore R.A."/>
            <person name="Holt R.A."/>
            <person name="Round J.M."/>
            <person name="Ohora S."/>
            <person name="Walle B.V."/>
            <person name="Veldhoen N."/>
            <person name="Helbing C.C."/>
            <person name="Birol I."/>
        </authorList>
    </citation>
    <scope>NUCLEOTIDE SEQUENCE [LARGE SCALE GENOMIC DNA]</scope>
</reference>
<dbReference type="EMBL" id="KV936951">
    <property type="protein sequence ID" value="PIO29671.1"/>
    <property type="molecule type" value="Genomic_DNA"/>
</dbReference>
<dbReference type="GO" id="GO:0016607">
    <property type="term" value="C:nuclear speck"/>
    <property type="evidence" value="ECO:0007669"/>
    <property type="project" value="TreeGrafter"/>
</dbReference>
<dbReference type="InterPro" id="IPR045322">
    <property type="entry name" value="HECTD1/TRIP12-like"/>
</dbReference>
<dbReference type="GO" id="GO:0000209">
    <property type="term" value="P:protein polyubiquitination"/>
    <property type="evidence" value="ECO:0007669"/>
    <property type="project" value="TreeGrafter"/>
</dbReference>
<comment type="function">
    <text evidence="2">E3 ubiquitin-protein ligase which accepts ubiquitin from an E2 ubiquitin-conjugating enzyme in the form of a thioester and then directly transfers the ubiquitin to targeted substrates.</text>
</comment>
<dbReference type="GO" id="GO:0061630">
    <property type="term" value="F:ubiquitin protein ligase activity"/>
    <property type="evidence" value="ECO:0007669"/>
    <property type="project" value="UniProtKB-UniRule"/>
</dbReference>
<evidence type="ECO:0000313" key="3">
    <source>
        <dbReference type="EMBL" id="PIO29671.1"/>
    </source>
</evidence>
<protein>
    <recommendedName>
        <fullName evidence="2">E3 ubiquitin-protein ligase</fullName>
        <ecNumber evidence="2">2.3.2.26</ecNumber>
    </recommendedName>
</protein>
<dbReference type="AlphaFoldDB" id="A0A2G9RR16"/>
<dbReference type="OrthoDB" id="271273at2759"/>
<evidence type="ECO:0000256" key="2">
    <source>
        <dbReference type="RuleBase" id="RU369009"/>
    </source>
</evidence>
<comment type="catalytic activity">
    <reaction evidence="2">
        <text>S-ubiquitinyl-[E2 ubiquitin-conjugating enzyme]-L-cysteine + [acceptor protein]-L-lysine = [E2 ubiquitin-conjugating enzyme]-L-cysteine + N(6)-ubiquitinyl-[acceptor protein]-L-lysine.</text>
        <dbReference type="EC" id="2.3.2.26"/>
    </reaction>
</comment>
<dbReference type="Proteomes" id="UP000228934">
    <property type="component" value="Unassembled WGS sequence"/>
</dbReference>
<evidence type="ECO:0000313" key="4">
    <source>
        <dbReference type="Proteomes" id="UP000228934"/>
    </source>
</evidence>
<comment type="similarity">
    <text evidence="2">Belongs to the UPL family. K-HECT subfamily.</text>
</comment>
<keyword evidence="1 2" id="KW-0808">Transferase</keyword>
<organism evidence="3 4">
    <name type="scientific">Aquarana catesbeiana</name>
    <name type="common">American bullfrog</name>
    <name type="synonym">Rana catesbeiana</name>
    <dbReference type="NCBI Taxonomy" id="8400"/>
    <lineage>
        <taxon>Eukaryota</taxon>
        <taxon>Metazoa</taxon>
        <taxon>Chordata</taxon>
        <taxon>Craniata</taxon>
        <taxon>Vertebrata</taxon>
        <taxon>Euteleostomi</taxon>
        <taxon>Amphibia</taxon>
        <taxon>Batrachia</taxon>
        <taxon>Anura</taxon>
        <taxon>Neobatrachia</taxon>
        <taxon>Ranoidea</taxon>
        <taxon>Ranidae</taxon>
        <taxon>Aquarana</taxon>
    </lineage>
</organism>
<evidence type="ECO:0000256" key="1">
    <source>
        <dbReference type="ARBA" id="ARBA00022679"/>
    </source>
</evidence>
<dbReference type="EC" id="2.3.2.26" evidence="2"/>
<sequence>MNNCLSQMEQFPVKVHDFPSGNGTGSRGSQALKFFNTHQLKCQLQRHPDCTNVKQWKGGPVKIDPLALVQAIERYLVVR</sequence>
<feature type="non-terminal residue" evidence="3">
    <location>
        <position position="79"/>
    </location>
</feature>
<dbReference type="GO" id="GO:0043161">
    <property type="term" value="P:proteasome-mediated ubiquitin-dependent protein catabolic process"/>
    <property type="evidence" value="ECO:0007669"/>
    <property type="project" value="TreeGrafter"/>
</dbReference>
<proteinExistence type="inferred from homology"/>
<dbReference type="PANTHER" id="PTHR45670">
    <property type="entry name" value="E3 UBIQUITIN-PROTEIN LIGASE TRIP12"/>
    <property type="match status" value="1"/>
</dbReference>
<keyword evidence="4" id="KW-1185">Reference proteome</keyword>
<accession>A0A2G9RR16</accession>
<keyword evidence="2" id="KW-0833">Ubl conjugation pathway</keyword>